<keyword evidence="2" id="KW-1003">Cell membrane</keyword>
<dbReference type="AlphaFoldDB" id="A0A7C9KFI1"/>
<sequence>MKKAISKNSVLNNINALFFTQIANYSSLLLIFPYLSRTLGIDGFGKIGISMSIIAILLILTDYGFNLSAPSWIANNKNNIDKTCEYIGAIFILKILLTTLGMISLFIFTYSHDTLLTDIKLTVSIALCIIFQSIQPTWFFQGIEKMKKITYYTIIAKIIYMILVLSFVKKPGQEWLVILFQATSFCLSSSIAIYFIYHEGYKIRLASNPQIIKIFKESTWFFISRAAVCVYTSASTLIIGSATGVQQAGLYSSSEKIYNAGQGIMSPVSQAIYPYLSRTGDKKFLYKISFIIAIPMIIGCYVITFFSGDILTIFYGPSFSVAAPILNIFLFCLIINFISVNFGYPAFAIIKRLDIANGTVVFGALLQLINLTILFYTGSINAINIALSVLIVETIVMIVRVIIFISLVNRSQ</sequence>
<proteinExistence type="predicted"/>
<feature type="transmembrane region" description="Helical" evidence="6">
    <location>
        <begin position="321"/>
        <end position="343"/>
    </location>
</feature>
<feature type="transmembrane region" description="Helical" evidence="6">
    <location>
        <begin position="175"/>
        <end position="197"/>
    </location>
</feature>
<evidence type="ECO:0000313" key="8">
    <source>
        <dbReference type="Proteomes" id="UP000481739"/>
    </source>
</evidence>
<feature type="transmembrane region" description="Helical" evidence="6">
    <location>
        <begin position="257"/>
        <end position="276"/>
    </location>
</feature>
<dbReference type="GO" id="GO:0005886">
    <property type="term" value="C:plasma membrane"/>
    <property type="evidence" value="ECO:0007669"/>
    <property type="project" value="UniProtKB-SubCell"/>
</dbReference>
<name>A0A7C9KFI1_9GAMM</name>
<feature type="transmembrane region" description="Helical" evidence="6">
    <location>
        <begin position="218"/>
        <end position="245"/>
    </location>
</feature>
<dbReference type="InterPro" id="IPR002797">
    <property type="entry name" value="Polysacc_synth"/>
</dbReference>
<comment type="caution">
    <text evidence="7">The sequence shown here is derived from an EMBL/GenBank/DDBJ whole genome shotgun (WGS) entry which is preliminary data.</text>
</comment>
<keyword evidence="4 6" id="KW-1133">Transmembrane helix</keyword>
<feature type="transmembrane region" description="Helical" evidence="6">
    <location>
        <begin position="86"/>
        <end position="109"/>
    </location>
</feature>
<evidence type="ECO:0000256" key="4">
    <source>
        <dbReference type="ARBA" id="ARBA00022989"/>
    </source>
</evidence>
<reference evidence="7 8" key="1">
    <citation type="journal article" date="2019" name="Nature">
        <title>A new antibiotic selectively kills Gram-negative pathogens.</title>
        <authorList>
            <person name="Imai Y."/>
            <person name="Meyer K.J."/>
            <person name="Iinishi A."/>
            <person name="Favre-Godal Q."/>
            <person name="Green R."/>
            <person name="Manuse S."/>
            <person name="Caboni M."/>
            <person name="Mori M."/>
            <person name="Niles S."/>
            <person name="Ghiglieri M."/>
            <person name="Honrao C."/>
            <person name="Ma X."/>
            <person name="Guo J.J."/>
            <person name="Makriyannis A."/>
            <person name="Linares-Otoya L."/>
            <person name="Boehringer N."/>
            <person name="Wuisan Z.G."/>
            <person name="Kaur H."/>
            <person name="Wu R."/>
            <person name="Mateus A."/>
            <person name="Typas A."/>
            <person name="Savitski M.M."/>
            <person name="Espinoza J.L."/>
            <person name="O'Rourke A."/>
            <person name="Nelson K.E."/>
            <person name="Hiller S."/>
            <person name="Noinaj N."/>
            <person name="Schaeberle T.F."/>
            <person name="D'Onofrio A."/>
            <person name="Lewis K."/>
        </authorList>
    </citation>
    <scope>NUCLEOTIDE SEQUENCE [LARGE SCALE GENOMIC DNA]</scope>
    <source>
        <strain evidence="7 8">HGB 1456</strain>
    </source>
</reference>
<dbReference type="Pfam" id="PF01943">
    <property type="entry name" value="Polysacc_synt"/>
    <property type="match status" value="1"/>
</dbReference>
<accession>A0A7C9KFI1</accession>
<dbReference type="InterPro" id="IPR050833">
    <property type="entry name" value="Poly_Biosynth_Transport"/>
</dbReference>
<organism evidence="7 8">
    <name type="scientific">Photorhabdus khanii</name>
    <dbReference type="NCBI Taxonomy" id="1004150"/>
    <lineage>
        <taxon>Bacteria</taxon>
        <taxon>Pseudomonadati</taxon>
        <taxon>Pseudomonadota</taxon>
        <taxon>Gammaproteobacteria</taxon>
        <taxon>Enterobacterales</taxon>
        <taxon>Morganellaceae</taxon>
        <taxon>Photorhabdus</taxon>
    </lineage>
</organism>
<dbReference type="RefSeq" id="WP_152963641.1">
    <property type="nucleotide sequence ID" value="NZ_CAWOZU010000024.1"/>
</dbReference>
<feature type="transmembrane region" description="Helical" evidence="6">
    <location>
        <begin position="12"/>
        <end position="35"/>
    </location>
</feature>
<protein>
    <submittedName>
        <fullName evidence="7">Oligosaccharide flippase family protein</fullName>
    </submittedName>
</protein>
<evidence type="ECO:0000256" key="5">
    <source>
        <dbReference type="ARBA" id="ARBA00023136"/>
    </source>
</evidence>
<dbReference type="Proteomes" id="UP000481739">
    <property type="component" value="Unassembled WGS sequence"/>
</dbReference>
<gene>
    <name evidence="7" type="ORF">GEA64_18270</name>
</gene>
<dbReference type="PANTHER" id="PTHR30250">
    <property type="entry name" value="PST FAMILY PREDICTED COLANIC ACID TRANSPORTER"/>
    <property type="match status" value="1"/>
</dbReference>
<evidence type="ECO:0000256" key="3">
    <source>
        <dbReference type="ARBA" id="ARBA00022692"/>
    </source>
</evidence>
<feature type="transmembrane region" description="Helical" evidence="6">
    <location>
        <begin position="382"/>
        <end position="408"/>
    </location>
</feature>
<feature type="transmembrane region" description="Helical" evidence="6">
    <location>
        <begin position="121"/>
        <end position="140"/>
    </location>
</feature>
<dbReference type="EMBL" id="WHZZ01000009">
    <property type="protein sequence ID" value="MQL49780.1"/>
    <property type="molecule type" value="Genomic_DNA"/>
</dbReference>
<feature type="transmembrane region" description="Helical" evidence="6">
    <location>
        <begin position="47"/>
        <end position="65"/>
    </location>
</feature>
<comment type="subcellular location">
    <subcellularLocation>
        <location evidence="1">Cell membrane</location>
        <topology evidence="1">Multi-pass membrane protein</topology>
    </subcellularLocation>
</comment>
<dbReference type="PANTHER" id="PTHR30250:SF11">
    <property type="entry name" value="O-ANTIGEN TRANSPORTER-RELATED"/>
    <property type="match status" value="1"/>
</dbReference>
<evidence type="ECO:0000313" key="7">
    <source>
        <dbReference type="EMBL" id="MQL49780.1"/>
    </source>
</evidence>
<feature type="transmembrane region" description="Helical" evidence="6">
    <location>
        <begin position="288"/>
        <end position="315"/>
    </location>
</feature>
<feature type="transmembrane region" description="Helical" evidence="6">
    <location>
        <begin position="149"/>
        <end position="169"/>
    </location>
</feature>
<evidence type="ECO:0000256" key="1">
    <source>
        <dbReference type="ARBA" id="ARBA00004651"/>
    </source>
</evidence>
<keyword evidence="3 6" id="KW-0812">Transmembrane</keyword>
<evidence type="ECO:0000256" key="2">
    <source>
        <dbReference type="ARBA" id="ARBA00022475"/>
    </source>
</evidence>
<keyword evidence="5 6" id="KW-0472">Membrane</keyword>
<evidence type="ECO:0000256" key="6">
    <source>
        <dbReference type="SAM" id="Phobius"/>
    </source>
</evidence>
<feature type="transmembrane region" description="Helical" evidence="6">
    <location>
        <begin position="355"/>
        <end position="376"/>
    </location>
</feature>